<name>A0A1F7UNB5_9BACT</name>
<accession>A0A1F7UNB5</accession>
<organism evidence="3 4">
    <name type="scientific">Candidatus Uhrbacteria bacterium RIFCSPHIGHO2_12_FULL_60_25</name>
    <dbReference type="NCBI Taxonomy" id="1802399"/>
    <lineage>
        <taxon>Bacteria</taxon>
        <taxon>Candidatus Uhriibacteriota</taxon>
    </lineage>
</organism>
<feature type="compositionally biased region" description="Basic and acidic residues" evidence="1">
    <location>
        <begin position="11"/>
        <end position="21"/>
    </location>
</feature>
<evidence type="ECO:0000313" key="3">
    <source>
        <dbReference type="EMBL" id="OGL79187.1"/>
    </source>
</evidence>
<protein>
    <recommendedName>
        <fullName evidence="5">PilN domain-containing protein</fullName>
    </recommendedName>
</protein>
<dbReference type="STRING" id="1802399.A3E39_04765"/>
<dbReference type="Proteomes" id="UP000176603">
    <property type="component" value="Unassembled WGS sequence"/>
</dbReference>
<keyword evidence="2" id="KW-1133">Transmembrane helix</keyword>
<feature type="compositionally biased region" description="Pro residues" evidence="1">
    <location>
        <begin position="91"/>
        <end position="102"/>
    </location>
</feature>
<reference evidence="3 4" key="1">
    <citation type="journal article" date="2016" name="Nat. Commun.">
        <title>Thousands of microbial genomes shed light on interconnected biogeochemical processes in an aquifer system.</title>
        <authorList>
            <person name="Anantharaman K."/>
            <person name="Brown C.T."/>
            <person name="Hug L.A."/>
            <person name="Sharon I."/>
            <person name="Castelle C.J."/>
            <person name="Probst A.J."/>
            <person name="Thomas B.C."/>
            <person name="Singh A."/>
            <person name="Wilkins M.J."/>
            <person name="Karaoz U."/>
            <person name="Brodie E.L."/>
            <person name="Williams K.H."/>
            <person name="Hubbard S.S."/>
            <person name="Banfield J.F."/>
        </authorList>
    </citation>
    <scope>NUCLEOTIDE SEQUENCE [LARGE SCALE GENOMIC DNA]</scope>
</reference>
<evidence type="ECO:0008006" key="5">
    <source>
        <dbReference type="Google" id="ProtNLM"/>
    </source>
</evidence>
<gene>
    <name evidence="3" type="ORF">A3E39_04765</name>
</gene>
<keyword evidence="2" id="KW-0472">Membrane</keyword>
<dbReference type="EMBL" id="MGEH01000016">
    <property type="protein sequence ID" value="OGL79187.1"/>
    <property type="molecule type" value="Genomic_DNA"/>
</dbReference>
<comment type="caution">
    <text evidence="3">The sequence shown here is derived from an EMBL/GenBank/DDBJ whole genome shotgun (WGS) entry which is preliminary data.</text>
</comment>
<evidence type="ECO:0000313" key="4">
    <source>
        <dbReference type="Proteomes" id="UP000176603"/>
    </source>
</evidence>
<evidence type="ECO:0000256" key="1">
    <source>
        <dbReference type="SAM" id="MobiDB-lite"/>
    </source>
</evidence>
<feature type="transmembrane region" description="Helical" evidence="2">
    <location>
        <begin position="190"/>
        <end position="210"/>
    </location>
</feature>
<feature type="region of interest" description="Disordered" evidence="1">
    <location>
        <begin position="1"/>
        <end position="38"/>
    </location>
</feature>
<feature type="region of interest" description="Disordered" evidence="1">
    <location>
        <begin position="82"/>
        <end position="102"/>
    </location>
</feature>
<sequence length="372" mass="40015">MPDISLLPENLRGKEERERTSKPAPAPEQAVLKMHVPTSTADEDIEIIEVDESELSIILAEEPLLTRLTYQVSAAIDALKGKLSKKEEAPPPKTPPQFFTPPKPGLITKAAGPAPSVPPGAKPVPAANGILLSKLQSGAPGARPKARITPAAEVPKRVRVIKRVRKQVRVSLIPAEELALLSIDVGRRQWTLAVLTLVFATIIGGGYVFLRSRVGDVNATLAGLNRDVEATRTLTKQSQQQWAAYQDLQPRLALLNDLLNNHVVITRVFEFLESTTRPDVSYRSASISPTGALTLDVVSLSFGSAARQLVAFERSPMVKKVDATAFSAELDGTTGQVKQVSFQLILSLDASPLRGPILAQADRVSTATSTSP</sequence>
<dbReference type="AlphaFoldDB" id="A0A1F7UNB5"/>
<evidence type="ECO:0000256" key="2">
    <source>
        <dbReference type="SAM" id="Phobius"/>
    </source>
</evidence>
<proteinExistence type="predicted"/>
<keyword evidence="2" id="KW-0812">Transmembrane</keyword>